<keyword evidence="3" id="KW-1185">Reference proteome</keyword>
<name>Q6APJ0_DESPS</name>
<dbReference type="EMBL" id="CR522870">
    <property type="protein sequence ID" value="CAG35734.1"/>
    <property type="molecule type" value="Genomic_DNA"/>
</dbReference>
<evidence type="ECO:0000313" key="3">
    <source>
        <dbReference type="Proteomes" id="UP000000602"/>
    </source>
</evidence>
<gene>
    <name evidence="2" type="ordered locus">DP1005</name>
</gene>
<evidence type="ECO:0000256" key="1">
    <source>
        <dbReference type="SAM" id="Phobius"/>
    </source>
</evidence>
<dbReference type="AlphaFoldDB" id="Q6APJ0"/>
<dbReference type="KEGG" id="dps:DP1005"/>
<keyword evidence="1" id="KW-1133">Transmembrane helix</keyword>
<dbReference type="HOGENOM" id="CLU_2259256_0_0_7"/>
<keyword evidence="1" id="KW-0472">Membrane</keyword>
<feature type="transmembrane region" description="Helical" evidence="1">
    <location>
        <begin position="20"/>
        <end position="50"/>
    </location>
</feature>
<feature type="transmembrane region" description="Helical" evidence="1">
    <location>
        <begin position="56"/>
        <end position="78"/>
    </location>
</feature>
<dbReference type="Proteomes" id="UP000000602">
    <property type="component" value="Chromosome"/>
</dbReference>
<accession>Q6APJ0</accession>
<organism evidence="2 3">
    <name type="scientific">Desulfotalea psychrophila (strain LSv54 / DSM 12343)</name>
    <dbReference type="NCBI Taxonomy" id="177439"/>
    <lineage>
        <taxon>Bacteria</taxon>
        <taxon>Pseudomonadati</taxon>
        <taxon>Thermodesulfobacteriota</taxon>
        <taxon>Desulfobulbia</taxon>
        <taxon>Desulfobulbales</taxon>
        <taxon>Desulfocapsaceae</taxon>
        <taxon>Desulfotalea</taxon>
    </lineage>
</organism>
<reference evidence="3" key="1">
    <citation type="journal article" date="2004" name="Environ. Microbiol.">
        <title>The genome of Desulfotalea psychrophila, a sulfate-reducing bacterium from permanently cold Arctic sediments.</title>
        <authorList>
            <person name="Rabus R."/>
            <person name="Ruepp A."/>
            <person name="Frickey T."/>
            <person name="Rattei T."/>
            <person name="Fartmann B."/>
            <person name="Stark M."/>
            <person name="Bauer M."/>
            <person name="Zibat A."/>
            <person name="Lombardot T."/>
            <person name="Becker I."/>
            <person name="Amann J."/>
            <person name="Gellner K."/>
            <person name="Teeling H."/>
            <person name="Leuschner W.D."/>
            <person name="Gloeckner F.-O."/>
            <person name="Lupas A.N."/>
            <person name="Amann R."/>
            <person name="Klenk H.-P."/>
        </authorList>
    </citation>
    <scope>NUCLEOTIDE SEQUENCE [LARGE SCALE GENOMIC DNA]</scope>
    <source>
        <strain evidence="3">DSM 12343 / LSv54</strain>
    </source>
</reference>
<proteinExistence type="predicted"/>
<evidence type="ECO:0000313" key="2">
    <source>
        <dbReference type="EMBL" id="CAG35734.1"/>
    </source>
</evidence>
<protein>
    <submittedName>
        <fullName evidence="2">Uncharacterized protein</fullName>
    </submittedName>
</protein>
<keyword evidence="1" id="KW-0812">Transmembrane</keyword>
<sequence>MNSNQVRCGAGCSGKRVSLFLLSCLFMVSMSSVYALMLAGPVSVFVFYAFPAVFPSYAQALLSTSLFFSLLFLFITVLSRLAQASLEGARYFRRTFYYEFICQ</sequence>
<dbReference type="STRING" id="177439.DP1005"/>